<dbReference type="InterPro" id="IPR025711">
    <property type="entry name" value="PepSY"/>
</dbReference>
<name>A0AAJ5RNB9_9BACI</name>
<dbReference type="Gene3D" id="3.10.450.40">
    <property type="match status" value="1"/>
</dbReference>
<reference evidence="2" key="1">
    <citation type="submission" date="2022-11" db="EMBL/GenBank/DDBJ databases">
        <title>Lysinibacillus irui.</title>
        <authorList>
            <person name="Akintayo S.O."/>
        </authorList>
    </citation>
    <scope>NUCLEOTIDE SEQUENCE</scope>
    <source>
        <strain evidence="2">IRB4-01</strain>
    </source>
</reference>
<dbReference type="RefSeq" id="WP_274795286.1">
    <property type="nucleotide sequence ID" value="NZ_CP113527.1"/>
</dbReference>
<protein>
    <submittedName>
        <fullName evidence="2">PepSY domain-containing protein</fullName>
    </submittedName>
</protein>
<dbReference type="Pfam" id="PF03413">
    <property type="entry name" value="PepSY"/>
    <property type="match status" value="2"/>
</dbReference>
<evidence type="ECO:0000259" key="1">
    <source>
        <dbReference type="Pfam" id="PF03413"/>
    </source>
</evidence>
<evidence type="ECO:0000313" key="3">
    <source>
        <dbReference type="Proteomes" id="UP001219585"/>
    </source>
</evidence>
<dbReference type="Proteomes" id="UP001219585">
    <property type="component" value="Chromosome"/>
</dbReference>
<accession>A0AAJ5RNB9</accession>
<gene>
    <name evidence="2" type="ORF">OU989_01210</name>
</gene>
<dbReference type="EMBL" id="CP113527">
    <property type="protein sequence ID" value="WDV07124.1"/>
    <property type="molecule type" value="Genomic_DNA"/>
</dbReference>
<feature type="domain" description="PepSY" evidence="1">
    <location>
        <begin position="96"/>
        <end position="147"/>
    </location>
</feature>
<proteinExistence type="predicted"/>
<dbReference type="KEGG" id="liu:OU989_01210"/>
<evidence type="ECO:0000313" key="2">
    <source>
        <dbReference type="EMBL" id="WDV07124.1"/>
    </source>
</evidence>
<organism evidence="2 3">
    <name type="scientific">Lysinibacillus irui</name>
    <dbReference type="NCBI Taxonomy" id="2998077"/>
    <lineage>
        <taxon>Bacteria</taxon>
        <taxon>Bacillati</taxon>
        <taxon>Bacillota</taxon>
        <taxon>Bacilli</taxon>
        <taxon>Bacillales</taxon>
        <taxon>Bacillaceae</taxon>
        <taxon>Lysinibacillus</taxon>
    </lineage>
</organism>
<dbReference type="AlphaFoldDB" id="A0AAJ5RNB9"/>
<feature type="domain" description="PepSY" evidence="1">
    <location>
        <begin position="161"/>
        <end position="217"/>
    </location>
</feature>
<sequence>MKKWVLIIIVILLLCSGTLWFIQYRYFHVEPLSKSEAINHIEAIYKAHVTQVKKQGDIYEMFFTRDNVKYIAMLDAKTQQVTDLTIKEGQTKLLLTEKQIRQMVKQKYGDVESIKLTDTTYTVRVEKENQQKDLTVNAYSGEIVSVENVEPHKPPVEEPIITEQQAIQIALGQLTGEVDSVDFEETAEGGYYLIEIETQDDEATFQIHAVSGEVLSITWDDDQ</sequence>